<feature type="domain" description="HTH rpiR-type" evidence="2">
    <location>
        <begin position="22"/>
        <end position="98"/>
    </location>
</feature>
<dbReference type="Proteomes" id="UP000280861">
    <property type="component" value="Unassembled WGS sequence"/>
</dbReference>
<proteinExistence type="predicted"/>
<gene>
    <name evidence="4" type="primary">murR</name>
    <name evidence="4" type="ORF">PSET11_00662</name>
</gene>
<evidence type="ECO:0000259" key="3">
    <source>
        <dbReference type="PROSITE" id="PS51464"/>
    </source>
</evidence>
<dbReference type="PROSITE" id="PS51071">
    <property type="entry name" value="HTH_RPIR"/>
    <property type="match status" value="1"/>
</dbReference>
<feature type="region of interest" description="Disordered" evidence="1">
    <location>
        <begin position="1"/>
        <end position="23"/>
    </location>
</feature>
<evidence type="ECO:0000313" key="5">
    <source>
        <dbReference type="Proteomes" id="UP000280861"/>
    </source>
</evidence>
<dbReference type="InterPro" id="IPR009057">
    <property type="entry name" value="Homeodomain-like_sf"/>
</dbReference>
<sequence length="299" mass="32028">MNTNAVEANVDADDSVASTSHSPGWLGDALPDVTLTKSQSRVVEVITRNPQLSSYADIAEIAQRADVNNSTVVRTAQHLGYRGWPDLQRELRSRYLVMISTEDTLTEHGEHHSPLREALTHDIENLRLTLESNTTDDAEAAIAALAAAKSITVVGIGSFASPAGVMAHLGSTMGYPIALENRAGVHLASTTNSLGEGDVMVVINMWRSVRHIIVAAEAAKAAGATIIAISDLRRGRLATAADHLLVVASEGLSFFQSVTAATSLVYGLLAGMEAAHPERSRATIRRTQQLWKDLDVYLD</sequence>
<dbReference type="InterPro" id="IPR036388">
    <property type="entry name" value="WH-like_DNA-bd_sf"/>
</dbReference>
<evidence type="ECO:0000313" key="4">
    <source>
        <dbReference type="EMBL" id="VDC21004.1"/>
    </source>
</evidence>
<dbReference type="GO" id="GO:0003700">
    <property type="term" value="F:DNA-binding transcription factor activity"/>
    <property type="evidence" value="ECO:0007669"/>
    <property type="project" value="InterPro"/>
</dbReference>
<dbReference type="Pfam" id="PF01418">
    <property type="entry name" value="HTH_6"/>
    <property type="match status" value="1"/>
</dbReference>
<dbReference type="SUPFAM" id="SSF53697">
    <property type="entry name" value="SIS domain"/>
    <property type="match status" value="1"/>
</dbReference>
<dbReference type="GO" id="GO:1901135">
    <property type="term" value="P:carbohydrate derivative metabolic process"/>
    <property type="evidence" value="ECO:0007669"/>
    <property type="project" value="InterPro"/>
</dbReference>
<dbReference type="GO" id="GO:0097367">
    <property type="term" value="F:carbohydrate derivative binding"/>
    <property type="evidence" value="ECO:0007669"/>
    <property type="project" value="InterPro"/>
</dbReference>
<dbReference type="OrthoDB" id="3812176at2"/>
<dbReference type="InterPro" id="IPR046348">
    <property type="entry name" value="SIS_dom_sf"/>
</dbReference>
<dbReference type="EMBL" id="UXAU01000011">
    <property type="protein sequence ID" value="VDC21004.1"/>
    <property type="molecule type" value="Genomic_DNA"/>
</dbReference>
<dbReference type="GO" id="GO:0003677">
    <property type="term" value="F:DNA binding"/>
    <property type="evidence" value="ECO:0007669"/>
    <property type="project" value="InterPro"/>
</dbReference>
<dbReference type="InterPro" id="IPR047640">
    <property type="entry name" value="RpiR-like"/>
</dbReference>
<evidence type="ECO:0000256" key="1">
    <source>
        <dbReference type="SAM" id="MobiDB-lite"/>
    </source>
</evidence>
<organism evidence="4 5">
    <name type="scientific">Arthrobacter ulcerisalmonis</name>
    <dbReference type="NCBI Taxonomy" id="2483813"/>
    <lineage>
        <taxon>Bacteria</taxon>
        <taxon>Bacillati</taxon>
        <taxon>Actinomycetota</taxon>
        <taxon>Actinomycetes</taxon>
        <taxon>Micrococcales</taxon>
        <taxon>Micrococcaceae</taxon>
        <taxon>Arthrobacter</taxon>
    </lineage>
</organism>
<reference evidence="4 5" key="1">
    <citation type="submission" date="2018-11" db="EMBL/GenBank/DDBJ databases">
        <authorList>
            <person name="Criscuolo A."/>
        </authorList>
    </citation>
    <scope>NUCLEOTIDE SEQUENCE [LARGE SCALE GENOMIC DNA]</scope>
    <source>
        <strain evidence="4">AT11b</strain>
    </source>
</reference>
<feature type="domain" description="SIS" evidence="3">
    <location>
        <begin position="141"/>
        <end position="279"/>
    </location>
</feature>
<dbReference type="Pfam" id="PF01380">
    <property type="entry name" value="SIS"/>
    <property type="match status" value="1"/>
</dbReference>
<dbReference type="AlphaFoldDB" id="A0A3P5X1C5"/>
<accession>A0A3P5X1C5</accession>
<protein>
    <submittedName>
        <fullName evidence="4">HTH-type transcriptional regulator MurR</fullName>
    </submittedName>
</protein>
<dbReference type="PANTHER" id="PTHR30514">
    <property type="entry name" value="GLUCOKINASE"/>
    <property type="match status" value="1"/>
</dbReference>
<dbReference type="Gene3D" id="3.40.50.10490">
    <property type="entry name" value="Glucose-6-phosphate isomerase like protein, domain 1"/>
    <property type="match status" value="1"/>
</dbReference>
<name>A0A3P5X1C5_9MICC</name>
<dbReference type="SUPFAM" id="SSF46689">
    <property type="entry name" value="Homeodomain-like"/>
    <property type="match status" value="1"/>
</dbReference>
<dbReference type="Gene3D" id="1.10.10.10">
    <property type="entry name" value="Winged helix-like DNA-binding domain superfamily/Winged helix DNA-binding domain"/>
    <property type="match status" value="1"/>
</dbReference>
<dbReference type="PROSITE" id="PS51464">
    <property type="entry name" value="SIS"/>
    <property type="match status" value="1"/>
</dbReference>
<dbReference type="InterPro" id="IPR001347">
    <property type="entry name" value="SIS_dom"/>
</dbReference>
<dbReference type="InterPro" id="IPR000281">
    <property type="entry name" value="HTH_RpiR"/>
</dbReference>
<evidence type="ECO:0000259" key="2">
    <source>
        <dbReference type="PROSITE" id="PS51071"/>
    </source>
</evidence>
<keyword evidence="5" id="KW-1185">Reference proteome</keyword>